<accession>A0ACB9RTX7</accession>
<keyword evidence="2" id="KW-1185">Reference proteome</keyword>
<name>A0ACB9RTX7_9MYRT</name>
<gene>
    <name evidence="1" type="ORF">MLD38_007726</name>
</gene>
<dbReference type="Proteomes" id="UP001057402">
    <property type="component" value="Chromosome 3"/>
</dbReference>
<dbReference type="EMBL" id="CM042882">
    <property type="protein sequence ID" value="KAI4381671.1"/>
    <property type="molecule type" value="Genomic_DNA"/>
</dbReference>
<organism evidence="1 2">
    <name type="scientific">Melastoma candidum</name>
    <dbReference type="NCBI Taxonomy" id="119954"/>
    <lineage>
        <taxon>Eukaryota</taxon>
        <taxon>Viridiplantae</taxon>
        <taxon>Streptophyta</taxon>
        <taxon>Embryophyta</taxon>
        <taxon>Tracheophyta</taxon>
        <taxon>Spermatophyta</taxon>
        <taxon>Magnoliopsida</taxon>
        <taxon>eudicotyledons</taxon>
        <taxon>Gunneridae</taxon>
        <taxon>Pentapetalae</taxon>
        <taxon>rosids</taxon>
        <taxon>malvids</taxon>
        <taxon>Myrtales</taxon>
        <taxon>Melastomataceae</taxon>
        <taxon>Melastomatoideae</taxon>
        <taxon>Melastomateae</taxon>
        <taxon>Melastoma</taxon>
    </lineage>
</organism>
<sequence>MAFFHRLRELLPVTSYPSQSIRIGLACRNVLMDFSLSLLLGDIFVGSLRLFCTLESIPIWSASGISTNSTPVFSFIHRWKAIRQLVEVLLGR</sequence>
<protein>
    <submittedName>
        <fullName evidence="1">Uncharacterized protein</fullName>
    </submittedName>
</protein>
<evidence type="ECO:0000313" key="1">
    <source>
        <dbReference type="EMBL" id="KAI4381671.1"/>
    </source>
</evidence>
<proteinExistence type="predicted"/>
<reference evidence="2" key="1">
    <citation type="journal article" date="2023" name="Front. Plant Sci.">
        <title>Chromosomal-level genome assembly of Melastoma candidum provides insights into trichome evolution.</title>
        <authorList>
            <person name="Zhong Y."/>
            <person name="Wu W."/>
            <person name="Sun C."/>
            <person name="Zou P."/>
            <person name="Liu Y."/>
            <person name="Dai S."/>
            <person name="Zhou R."/>
        </authorList>
    </citation>
    <scope>NUCLEOTIDE SEQUENCE [LARGE SCALE GENOMIC DNA]</scope>
</reference>
<evidence type="ECO:0000313" key="2">
    <source>
        <dbReference type="Proteomes" id="UP001057402"/>
    </source>
</evidence>
<comment type="caution">
    <text evidence="1">The sequence shown here is derived from an EMBL/GenBank/DDBJ whole genome shotgun (WGS) entry which is preliminary data.</text>
</comment>